<dbReference type="EMBL" id="JAWDIS010000001">
    <property type="protein sequence ID" value="MDU0366889.1"/>
    <property type="molecule type" value="Genomic_DNA"/>
</dbReference>
<evidence type="ECO:0000313" key="2">
    <source>
        <dbReference type="Proteomes" id="UP001263371"/>
    </source>
</evidence>
<gene>
    <name evidence="1" type="ORF">RWH45_06650</name>
</gene>
<dbReference type="Proteomes" id="UP001263371">
    <property type="component" value="Unassembled WGS sequence"/>
</dbReference>
<protein>
    <submittedName>
        <fullName evidence="1">Uncharacterized protein</fullName>
    </submittedName>
</protein>
<evidence type="ECO:0000313" key="1">
    <source>
        <dbReference type="EMBL" id="MDU0366889.1"/>
    </source>
</evidence>
<sequence>MWVRHGVNVNISREARDSIERSLAGGVLQVNYGTTWLDVSTGALVVLGTTGSISEPDAFFHVWAILPGQAGVVNITSAILGEPLAFNETGRDGTERARVDQANAHIDELLGVRRTSFRFTSDDGINPLELRQRRPPGVIDGQRESRLAKLKALFLRVRSRA</sequence>
<organism evidence="1 2">
    <name type="scientific">Microbacterium galbum</name>
    <dbReference type="NCBI Taxonomy" id="3075994"/>
    <lineage>
        <taxon>Bacteria</taxon>
        <taxon>Bacillati</taxon>
        <taxon>Actinomycetota</taxon>
        <taxon>Actinomycetes</taxon>
        <taxon>Micrococcales</taxon>
        <taxon>Microbacteriaceae</taxon>
        <taxon>Microbacterium</taxon>
    </lineage>
</organism>
<accession>A0ABU3T686</accession>
<comment type="caution">
    <text evidence="1">The sequence shown here is derived from an EMBL/GenBank/DDBJ whole genome shotgun (WGS) entry which is preliminary data.</text>
</comment>
<dbReference type="RefSeq" id="WP_315994095.1">
    <property type="nucleotide sequence ID" value="NZ_JAWDIS010000001.1"/>
</dbReference>
<keyword evidence="2" id="KW-1185">Reference proteome</keyword>
<proteinExistence type="predicted"/>
<reference evidence="1 2" key="1">
    <citation type="submission" date="2023-09" db="EMBL/GenBank/DDBJ databases">
        <title>Microbacterium fusihabitans sp. nov., Microbacterium phycihabitans sp. nov., and Microbacterium cervinum sp. nov., isolated from dried seaweeds of beach.</title>
        <authorList>
            <person name="Lee S.D."/>
        </authorList>
    </citation>
    <scope>NUCLEOTIDE SEQUENCE [LARGE SCALE GENOMIC DNA]</scope>
    <source>
        <strain evidence="1 2">KSW4-17</strain>
    </source>
</reference>
<name>A0ABU3T686_9MICO</name>